<dbReference type="PANTHER" id="PTHR12904">
    <property type="match status" value="1"/>
</dbReference>
<dbReference type="Gene3D" id="3.80.10.10">
    <property type="entry name" value="Ribonuclease Inhibitor"/>
    <property type="match status" value="1"/>
</dbReference>
<reference evidence="1" key="2">
    <citation type="submission" date="2023-02" db="EMBL/GenBank/DDBJ databases">
        <authorList>
            <consortium name="DOE Joint Genome Institute"/>
            <person name="Mondo S.J."/>
            <person name="Chang Y."/>
            <person name="Wang Y."/>
            <person name="Ahrendt S."/>
            <person name="Andreopoulos W."/>
            <person name="Barry K."/>
            <person name="Beard J."/>
            <person name="Benny G.L."/>
            <person name="Blankenship S."/>
            <person name="Bonito G."/>
            <person name="Cuomo C."/>
            <person name="Desiro A."/>
            <person name="Gervers K.A."/>
            <person name="Hundley H."/>
            <person name="Kuo A."/>
            <person name="LaButti K."/>
            <person name="Lang B.F."/>
            <person name="Lipzen A."/>
            <person name="O'Donnell K."/>
            <person name="Pangilinan J."/>
            <person name="Reynolds N."/>
            <person name="Sandor L."/>
            <person name="Smith M.W."/>
            <person name="Tsang A."/>
            <person name="Grigoriev I.V."/>
            <person name="Stajich J.E."/>
            <person name="Spatafora J.W."/>
        </authorList>
    </citation>
    <scope>NUCLEOTIDE SEQUENCE</scope>
    <source>
        <strain evidence="1">RSA 2281</strain>
    </source>
</reference>
<dbReference type="InterPro" id="IPR051341">
    <property type="entry name" value="Zyg-11_UBL_adapter"/>
</dbReference>
<proteinExistence type="predicted"/>
<sequence>MGASPFYKTWLLLKLFQHSPQLEWLDIENTDDIIYEIIDTYCPNIKVFVQRGTDEWNAENEHFYHDPSPGMKVLKGELYRARASAVIPLLQKHHSTLRILDLGYKDTDSYSSRNNEVEDVFTVFPYNNLTYLHISYPPPSAGPLMKEQLQLIPNLTTLSLACLRVLEGTLQYLNEIPHLTTLIMRDVRCTQDDIFCCFGAFAQNRAKSSLKKLHLIKCNVSDPVVEEVAKIKSLTELLIHYSHMFGPDPPGLSGVTGFTKGIARLPKLNHLNIGFWRFKKNHLKHLCKSKSLREVVFFFVDGITDDEAYNAFSPNVNVRFVESMSEIGDLPFFIY</sequence>
<dbReference type="Proteomes" id="UP001209540">
    <property type="component" value="Unassembled WGS sequence"/>
</dbReference>
<comment type="caution">
    <text evidence="1">The sequence shown here is derived from an EMBL/GenBank/DDBJ whole genome shotgun (WGS) entry which is preliminary data.</text>
</comment>
<gene>
    <name evidence="1" type="ORF">BDA99DRAFT_543189</name>
</gene>
<keyword evidence="2" id="KW-1185">Reference proteome</keyword>
<dbReference type="PANTHER" id="PTHR12904:SF23">
    <property type="entry name" value="PROTEIN ZER-1 HOMOLOG"/>
    <property type="match status" value="1"/>
</dbReference>
<protein>
    <submittedName>
        <fullName evidence="1">Uncharacterized protein</fullName>
    </submittedName>
</protein>
<dbReference type="AlphaFoldDB" id="A0AAD5P9R4"/>
<organism evidence="1 2">
    <name type="scientific">Phascolomyces articulosus</name>
    <dbReference type="NCBI Taxonomy" id="60185"/>
    <lineage>
        <taxon>Eukaryota</taxon>
        <taxon>Fungi</taxon>
        <taxon>Fungi incertae sedis</taxon>
        <taxon>Mucoromycota</taxon>
        <taxon>Mucoromycotina</taxon>
        <taxon>Mucoromycetes</taxon>
        <taxon>Mucorales</taxon>
        <taxon>Lichtheimiaceae</taxon>
        <taxon>Phascolomyces</taxon>
    </lineage>
</organism>
<dbReference type="InterPro" id="IPR032675">
    <property type="entry name" value="LRR_dom_sf"/>
</dbReference>
<evidence type="ECO:0000313" key="2">
    <source>
        <dbReference type="Proteomes" id="UP001209540"/>
    </source>
</evidence>
<evidence type="ECO:0000313" key="1">
    <source>
        <dbReference type="EMBL" id="KAI9246713.1"/>
    </source>
</evidence>
<reference evidence="1" key="1">
    <citation type="journal article" date="2022" name="IScience">
        <title>Evolution of zygomycete secretomes and the origins of terrestrial fungal ecologies.</title>
        <authorList>
            <person name="Chang Y."/>
            <person name="Wang Y."/>
            <person name="Mondo S."/>
            <person name="Ahrendt S."/>
            <person name="Andreopoulos W."/>
            <person name="Barry K."/>
            <person name="Beard J."/>
            <person name="Benny G.L."/>
            <person name="Blankenship S."/>
            <person name="Bonito G."/>
            <person name="Cuomo C."/>
            <person name="Desiro A."/>
            <person name="Gervers K.A."/>
            <person name="Hundley H."/>
            <person name="Kuo A."/>
            <person name="LaButti K."/>
            <person name="Lang B.F."/>
            <person name="Lipzen A."/>
            <person name="O'Donnell K."/>
            <person name="Pangilinan J."/>
            <person name="Reynolds N."/>
            <person name="Sandor L."/>
            <person name="Smith M.E."/>
            <person name="Tsang A."/>
            <person name="Grigoriev I.V."/>
            <person name="Stajich J.E."/>
            <person name="Spatafora J.W."/>
        </authorList>
    </citation>
    <scope>NUCLEOTIDE SEQUENCE</scope>
    <source>
        <strain evidence="1">RSA 2281</strain>
    </source>
</reference>
<dbReference type="EMBL" id="JAIXMP010000045">
    <property type="protein sequence ID" value="KAI9246713.1"/>
    <property type="molecule type" value="Genomic_DNA"/>
</dbReference>
<accession>A0AAD5P9R4</accession>
<name>A0AAD5P9R4_9FUNG</name>
<dbReference type="SUPFAM" id="SSF52047">
    <property type="entry name" value="RNI-like"/>
    <property type="match status" value="1"/>
</dbReference>